<accession>A0A448DBD3</accession>
<keyword evidence="3" id="KW-1185">Reference proteome</keyword>
<evidence type="ECO:0000313" key="2">
    <source>
        <dbReference type="EMBL" id="VEF03635.1"/>
    </source>
</evidence>
<sequence>MAHKLLLPLICSFAIATACAAESRLYSINAKTTGAPFDMTATEIKREHAKSYLSAPGFSERTAAQSRWLMCVYTDLTLKRGFSHFTVVYPPENSDVITLGFANSERAKPKQLLGKDYAPERMLGEAEEMMPVDTFSLLCGF</sequence>
<dbReference type="OrthoDB" id="9182001at2"/>
<dbReference type="EMBL" id="LR134313">
    <property type="protein sequence ID" value="VEF03635.1"/>
    <property type="molecule type" value="Genomic_DNA"/>
</dbReference>
<evidence type="ECO:0000313" key="3">
    <source>
        <dbReference type="Proteomes" id="UP000279284"/>
    </source>
</evidence>
<reference evidence="2 3" key="1">
    <citation type="submission" date="2018-12" db="EMBL/GenBank/DDBJ databases">
        <authorList>
            <consortium name="Pathogen Informatics"/>
        </authorList>
    </citation>
    <scope>NUCLEOTIDE SEQUENCE [LARGE SCALE GENOMIC DNA]</scope>
    <source>
        <strain evidence="2 3">NCTC10296</strain>
    </source>
</reference>
<dbReference type="PROSITE" id="PS51257">
    <property type="entry name" value="PROKAR_LIPOPROTEIN"/>
    <property type="match status" value="1"/>
</dbReference>
<proteinExistence type="predicted"/>
<organism evidence="2 3">
    <name type="scientific">Neisseria canis</name>
    <dbReference type="NCBI Taxonomy" id="493"/>
    <lineage>
        <taxon>Bacteria</taxon>
        <taxon>Pseudomonadati</taxon>
        <taxon>Pseudomonadota</taxon>
        <taxon>Betaproteobacteria</taxon>
        <taxon>Neisseriales</taxon>
        <taxon>Neisseriaceae</taxon>
        <taxon>Neisseria</taxon>
    </lineage>
</organism>
<protein>
    <recommendedName>
        <fullName evidence="4">Lipoprotein</fullName>
    </recommendedName>
</protein>
<dbReference type="Proteomes" id="UP000279284">
    <property type="component" value="Chromosome"/>
</dbReference>
<dbReference type="STRING" id="493.BWD07_06565"/>
<dbReference type="RefSeq" id="WP_126326799.1">
    <property type="nucleotide sequence ID" value="NZ_CAUJPY010000013.1"/>
</dbReference>
<dbReference type="KEGG" id="nci:NCTC10296_02422"/>
<evidence type="ECO:0000256" key="1">
    <source>
        <dbReference type="SAM" id="SignalP"/>
    </source>
</evidence>
<feature type="chain" id="PRO_5019217553" description="Lipoprotein" evidence="1">
    <location>
        <begin position="21"/>
        <end position="141"/>
    </location>
</feature>
<dbReference type="AlphaFoldDB" id="A0A448DBD3"/>
<keyword evidence="1" id="KW-0732">Signal</keyword>
<evidence type="ECO:0008006" key="4">
    <source>
        <dbReference type="Google" id="ProtNLM"/>
    </source>
</evidence>
<feature type="signal peptide" evidence="1">
    <location>
        <begin position="1"/>
        <end position="20"/>
    </location>
</feature>
<gene>
    <name evidence="2" type="ORF">NCTC10296_02422</name>
</gene>
<name>A0A448DBD3_9NEIS</name>